<dbReference type="Proteomes" id="UP000023152">
    <property type="component" value="Unassembled WGS sequence"/>
</dbReference>
<keyword evidence="1" id="KW-1133">Transmembrane helix</keyword>
<feature type="transmembrane region" description="Helical" evidence="1">
    <location>
        <begin position="15"/>
        <end position="37"/>
    </location>
</feature>
<name>X6ME18_RETFI</name>
<reference evidence="2 3" key="1">
    <citation type="journal article" date="2013" name="Curr. Biol.">
        <title>The Genome of the Foraminiferan Reticulomyxa filosa.</title>
        <authorList>
            <person name="Glockner G."/>
            <person name="Hulsmann N."/>
            <person name="Schleicher M."/>
            <person name="Noegel A.A."/>
            <person name="Eichinger L."/>
            <person name="Gallinger C."/>
            <person name="Pawlowski J."/>
            <person name="Sierra R."/>
            <person name="Euteneuer U."/>
            <person name="Pillet L."/>
            <person name="Moustafa A."/>
            <person name="Platzer M."/>
            <person name="Groth M."/>
            <person name="Szafranski K."/>
            <person name="Schliwa M."/>
        </authorList>
    </citation>
    <scope>NUCLEOTIDE SEQUENCE [LARGE SCALE GENOMIC DNA]</scope>
</reference>
<keyword evidence="1" id="KW-0472">Membrane</keyword>
<evidence type="ECO:0000313" key="3">
    <source>
        <dbReference type="Proteomes" id="UP000023152"/>
    </source>
</evidence>
<feature type="transmembrane region" description="Helical" evidence="1">
    <location>
        <begin position="84"/>
        <end position="103"/>
    </location>
</feature>
<keyword evidence="3" id="KW-1185">Reference proteome</keyword>
<evidence type="ECO:0000256" key="1">
    <source>
        <dbReference type="SAM" id="Phobius"/>
    </source>
</evidence>
<gene>
    <name evidence="2" type="ORF">RFI_25226</name>
</gene>
<accession>X6ME18</accession>
<dbReference type="EMBL" id="ASPP01021676">
    <property type="protein sequence ID" value="ETO12149.1"/>
    <property type="molecule type" value="Genomic_DNA"/>
</dbReference>
<feature type="transmembrane region" description="Helical" evidence="1">
    <location>
        <begin position="192"/>
        <end position="209"/>
    </location>
</feature>
<keyword evidence="1" id="KW-0812">Transmembrane</keyword>
<comment type="caution">
    <text evidence="2">The sequence shown here is derived from an EMBL/GenBank/DDBJ whole genome shotgun (WGS) entry which is preliminary data.</text>
</comment>
<sequence>MGVYHYQCSWGYAELALGAVYGIIGIVSGVELIWMLFRFKEFRSVTKVGSEKKKNENKQNGEKRSSSTQNAFVSIFRTQRSQQWFLVIVCAQTCLRSALFFLLPKIGSRCDDVSPLHEDRWYYAILEIAAVFLFQFAFSCLAYQFLLFYYSIVVKIFLSPMKYQFYSQIKEGHKKALGLPSSLDKKIKYHTIVIYLLNIISSLVVISYFCVINSVKRYRQGDSDQLYVTHKSDTYTCTYMCMHVHVAQ</sequence>
<evidence type="ECO:0000313" key="2">
    <source>
        <dbReference type="EMBL" id="ETO12149.1"/>
    </source>
</evidence>
<organism evidence="2 3">
    <name type="scientific">Reticulomyxa filosa</name>
    <dbReference type="NCBI Taxonomy" id="46433"/>
    <lineage>
        <taxon>Eukaryota</taxon>
        <taxon>Sar</taxon>
        <taxon>Rhizaria</taxon>
        <taxon>Retaria</taxon>
        <taxon>Foraminifera</taxon>
        <taxon>Monothalamids</taxon>
        <taxon>Reticulomyxidae</taxon>
        <taxon>Reticulomyxa</taxon>
    </lineage>
</organism>
<feature type="transmembrane region" description="Helical" evidence="1">
    <location>
        <begin position="123"/>
        <end position="152"/>
    </location>
</feature>
<proteinExistence type="predicted"/>
<protein>
    <submittedName>
        <fullName evidence="2">Uncharacterized protein</fullName>
    </submittedName>
</protein>
<dbReference type="AlphaFoldDB" id="X6ME18"/>